<dbReference type="Pfam" id="PF00149">
    <property type="entry name" value="Metallophos"/>
    <property type="match status" value="1"/>
</dbReference>
<feature type="region of interest" description="Disordered" evidence="6">
    <location>
        <begin position="455"/>
        <end position="478"/>
    </location>
</feature>
<dbReference type="GO" id="GO:0009245">
    <property type="term" value="P:lipid A biosynthetic process"/>
    <property type="evidence" value="ECO:0007669"/>
    <property type="project" value="TreeGrafter"/>
</dbReference>
<sequence length="478" mass="53203">MRQVEERPEPEAIIRDTASLPARVRTLPSDALVVFLSDTHIGGDPGRDIFESPEELTMLLEELAAHDGPVDLVLAGDFFDFLQIGEAPSGENRASATISRPEYRGLFSALRSFAGGEDRRVVYLPGNHDAEVWWNGEIRRTLRGEGLVDEFAFSYAARFESVPDRLVYCEHGNQFDPANTIKDYGDPLDTPFGDHVVTDVVRRVVTGGRITRSFDLREVNKVFPLATIPEWIAGRVFYDLLGRMATRLLLPLLAGYAVYRILAYLLAVSSEGSLSFWKSYRTLPGVQVVFGEIAWDALLLATVFVLFFLAIRRTAARLGSSFTAPPAEERPGEVRDSVEKTRTVLLSEVHPPMGRGIRGREIDVFVSGHTHVPSLSELRRENGSGAVVVNSGCWLRQLRPIPARLGGPPVFVPKFVQTHARVYLQDTEVRAELWEHPKPAPRRLRPVERLAILGRLPEQPDTGAKPRISARAGLSKSR</sequence>
<gene>
    <name evidence="9" type="ORF">GBA63_13245</name>
</gene>
<evidence type="ECO:0000256" key="3">
    <source>
        <dbReference type="ARBA" id="ARBA00022723"/>
    </source>
</evidence>
<dbReference type="InterPro" id="IPR043461">
    <property type="entry name" value="LpxH-like"/>
</dbReference>
<dbReference type="EMBL" id="CP045119">
    <property type="protein sequence ID" value="QIN83490.1"/>
    <property type="molecule type" value="Genomic_DNA"/>
</dbReference>
<dbReference type="PANTHER" id="PTHR34990:SF2">
    <property type="entry name" value="BLL8164 PROTEIN"/>
    <property type="match status" value="1"/>
</dbReference>
<evidence type="ECO:0000256" key="6">
    <source>
        <dbReference type="SAM" id="MobiDB-lite"/>
    </source>
</evidence>
<keyword evidence="3" id="KW-0479">Metal-binding</keyword>
<dbReference type="Proteomes" id="UP000501452">
    <property type="component" value="Chromosome"/>
</dbReference>
<keyword evidence="5" id="KW-0464">Manganese</keyword>
<dbReference type="InterPro" id="IPR004843">
    <property type="entry name" value="Calcineurin-like_PHP"/>
</dbReference>
<dbReference type="AlphaFoldDB" id="A0A6G8QAH8"/>
<keyword evidence="2" id="KW-0997">Cell inner membrane</keyword>
<keyword evidence="1" id="KW-1003">Cell membrane</keyword>
<keyword evidence="4 7" id="KW-0472">Membrane</keyword>
<evidence type="ECO:0000259" key="8">
    <source>
        <dbReference type="Pfam" id="PF00149"/>
    </source>
</evidence>
<reference evidence="9 10" key="1">
    <citation type="submission" date="2019-10" db="EMBL/GenBank/DDBJ databases">
        <title>Rubrobacter sp nov SCSIO 52090 isolated from a deep-sea sediment in the South China Sea.</title>
        <authorList>
            <person name="Chen R.W."/>
        </authorList>
    </citation>
    <scope>NUCLEOTIDE SEQUENCE [LARGE SCALE GENOMIC DNA]</scope>
    <source>
        <strain evidence="9 10">SCSIO 52909</strain>
    </source>
</reference>
<protein>
    <recommendedName>
        <fullName evidence="8">Calcineurin-like phosphoesterase domain-containing protein</fullName>
    </recommendedName>
</protein>
<name>A0A6G8QAH8_9ACTN</name>
<evidence type="ECO:0000256" key="2">
    <source>
        <dbReference type="ARBA" id="ARBA00022519"/>
    </source>
</evidence>
<dbReference type="GO" id="GO:0016020">
    <property type="term" value="C:membrane"/>
    <property type="evidence" value="ECO:0007669"/>
    <property type="project" value="GOC"/>
</dbReference>
<evidence type="ECO:0000313" key="10">
    <source>
        <dbReference type="Proteomes" id="UP000501452"/>
    </source>
</evidence>
<feature type="transmembrane region" description="Helical" evidence="7">
    <location>
        <begin position="248"/>
        <end position="268"/>
    </location>
</feature>
<evidence type="ECO:0000256" key="4">
    <source>
        <dbReference type="ARBA" id="ARBA00023136"/>
    </source>
</evidence>
<dbReference type="GO" id="GO:0008758">
    <property type="term" value="F:UDP-2,3-diacylglucosamine hydrolase activity"/>
    <property type="evidence" value="ECO:0007669"/>
    <property type="project" value="TreeGrafter"/>
</dbReference>
<dbReference type="GO" id="GO:0046872">
    <property type="term" value="F:metal ion binding"/>
    <property type="evidence" value="ECO:0007669"/>
    <property type="project" value="UniProtKB-KW"/>
</dbReference>
<feature type="domain" description="Calcineurin-like phosphoesterase" evidence="8">
    <location>
        <begin position="33"/>
        <end position="181"/>
    </location>
</feature>
<evidence type="ECO:0000256" key="7">
    <source>
        <dbReference type="SAM" id="Phobius"/>
    </source>
</evidence>
<dbReference type="Gene3D" id="3.60.21.10">
    <property type="match status" value="1"/>
</dbReference>
<evidence type="ECO:0000256" key="1">
    <source>
        <dbReference type="ARBA" id="ARBA00022475"/>
    </source>
</evidence>
<keyword evidence="10" id="KW-1185">Reference proteome</keyword>
<evidence type="ECO:0000256" key="5">
    <source>
        <dbReference type="ARBA" id="ARBA00023211"/>
    </source>
</evidence>
<dbReference type="KEGG" id="rub:GBA63_13245"/>
<keyword evidence="7" id="KW-1133">Transmembrane helix</keyword>
<accession>A0A6G8QAH8</accession>
<proteinExistence type="predicted"/>
<dbReference type="InterPro" id="IPR029052">
    <property type="entry name" value="Metallo-depent_PP-like"/>
</dbReference>
<organism evidence="9 10">
    <name type="scientific">Rubrobacter tropicus</name>
    <dbReference type="NCBI Taxonomy" id="2653851"/>
    <lineage>
        <taxon>Bacteria</taxon>
        <taxon>Bacillati</taxon>
        <taxon>Actinomycetota</taxon>
        <taxon>Rubrobacteria</taxon>
        <taxon>Rubrobacterales</taxon>
        <taxon>Rubrobacteraceae</taxon>
        <taxon>Rubrobacter</taxon>
    </lineage>
</organism>
<keyword evidence="7" id="KW-0812">Transmembrane</keyword>
<dbReference type="PANTHER" id="PTHR34990">
    <property type="entry name" value="UDP-2,3-DIACYLGLUCOSAMINE HYDROLASE-RELATED"/>
    <property type="match status" value="1"/>
</dbReference>
<feature type="transmembrane region" description="Helical" evidence="7">
    <location>
        <begin position="288"/>
        <end position="311"/>
    </location>
</feature>
<evidence type="ECO:0000313" key="9">
    <source>
        <dbReference type="EMBL" id="QIN83490.1"/>
    </source>
</evidence>
<dbReference type="SUPFAM" id="SSF56300">
    <property type="entry name" value="Metallo-dependent phosphatases"/>
    <property type="match status" value="1"/>
</dbReference>